<dbReference type="OrthoDB" id="5951795at2"/>
<evidence type="ECO:0000313" key="3">
    <source>
        <dbReference type="Proteomes" id="UP000198575"/>
    </source>
</evidence>
<dbReference type="AlphaFoldDB" id="A0A1I4YAL3"/>
<evidence type="ECO:0000313" key="2">
    <source>
        <dbReference type="EMBL" id="SFN35067.1"/>
    </source>
</evidence>
<feature type="chain" id="PRO_5011641892" evidence="1">
    <location>
        <begin position="21"/>
        <end position="351"/>
    </location>
</feature>
<protein>
    <submittedName>
        <fullName evidence="2">Uncharacterized protein</fullName>
    </submittedName>
</protein>
<feature type="signal peptide" evidence="1">
    <location>
        <begin position="1"/>
        <end position="20"/>
    </location>
</feature>
<reference evidence="2 3" key="1">
    <citation type="submission" date="2016-10" db="EMBL/GenBank/DDBJ databases">
        <authorList>
            <person name="de Groot N.N."/>
        </authorList>
    </citation>
    <scope>NUCLEOTIDE SEQUENCE [LARGE SCALE GENOMIC DNA]</scope>
    <source>
        <strain evidence="2 3">CGMCC 1.7659</strain>
    </source>
</reference>
<evidence type="ECO:0000256" key="1">
    <source>
        <dbReference type="SAM" id="SignalP"/>
    </source>
</evidence>
<keyword evidence="3" id="KW-1185">Reference proteome</keyword>
<keyword evidence="1" id="KW-0732">Signal</keyword>
<organism evidence="2 3">
    <name type="scientific">Dokdonella immobilis</name>
    <dbReference type="NCBI Taxonomy" id="578942"/>
    <lineage>
        <taxon>Bacteria</taxon>
        <taxon>Pseudomonadati</taxon>
        <taxon>Pseudomonadota</taxon>
        <taxon>Gammaproteobacteria</taxon>
        <taxon>Lysobacterales</taxon>
        <taxon>Rhodanobacteraceae</taxon>
        <taxon>Dokdonella</taxon>
    </lineage>
</organism>
<name>A0A1I4YAL3_9GAMM</name>
<dbReference type="RefSeq" id="WP_092408131.1">
    <property type="nucleotide sequence ID" value="NZ_FOVF01000016.1"/>
</dbReference>
<dbReference type="Proteomes" id="UP000198575">
    <property type="component" value="Unassembled WGS sequence"/>
</dbReference>
<sequence>MRTAPFIALILVGAIASAPARSELVIGGYPPNGGSHWIRQFAANAQDPATPIREISGAATTISDSSSASYESVEGLVYVSDFYGSAIRVFDAFASGNVAPLRVINPPSLGQARANVPIPIHDELIVIGSNCCLFTYPLHGDGNAVPQLRQIFWGGGGGPTQLNNPSGLVWLPDSDELAVVDYDISPPYAAKIVFHARTASGAATPTRVLKGANTANAAGLAHDPVQHRLYVLTFSTNDGGLTYDGQVRVFADSAANDDAPLATIEGPATQLGFDSGQYPSGLGIDADLQRIMVGYAANGNPATNRVISFDLAATGNATPVQVLSGTSLSPNTIGTPFAIPLATIFANGFDN</sequence>
<gene>
    <name evidence="2" type="ORF">SAMN05216289_11624</name>
</gene>
<dbReference type="EMBL" id="FOVF01000016">
    <property type="protein sequence ID" value="SFN35067.1"/>
    <property type="molecule type" value="Genomic_DNA"/>
</dbReference>
<accession>A0A1I4YAL3</accession>
<dbReference type="SUPFAM" id="SSF75011">
    <property type="entry name" value="3-carboxy-cis,cis-mucoante lactonizing enzyme"/>
    <property type="match status" value="1"/>
</dbReference>
<proteinExistence type="predicted"/>